<dbReference type="Proteomes" id="UP001431783">
    <property type="component" value="Unassembled WGS sequence"/>
</dbReference>
<evidence type="ECO:0000313" key="1">
    <source>
        <dbReference type="EMBL" id="KAK9879054.1"/>
    </source>
</evidence>
<keyword evidence="2" id="KW-1185">Reference proteome</keyword>
<dbReference type="AlphaFoldDB" id="A0AAW1UEH9"/>
<comment type="caution">
    <text evidence="1">The sequence shown here is derived from an EMBL/GenBank/DDBJ whole genome shotgun (WGS) entry which is preliminary data.</text>
</comment>
<dbReference type="EMBL" id="JARQZJ010000061">
    <property type="protein sequence ID" value="KAK9879054.1"/>
    <property type="molecule type" value="Genomic_DNA"/>
</dbReference>
<organism evidence="1 2">
    <name type="scientific">Henosepilachna vigintioctopunctata</name>
    <dbReference type="NCBI Taxonomy" id="420089"/>
    <lineage>
        <taxon>Eukaryota</taxon>
        <taxon>Metazoa</taxon>
        <taxon>Ecdysozoa</taxon>
        <taxon>Arthropoda</taxon>
        <taxon>Hexapoda</taxon>
        <taxon>Insecta</taxon>
        <taxon>Pterygota</taxon>
        <taxon>Neoptera</taxon>
        <taxon>Endopterygota</taxon>
        <taxon>Coleoptera</taxon>
        <taxon>Polyphaga</taxon>
        <taxon>Cucujiformia</taxon>
        <taxon>Coccinelloidea</taxon>
        <taxon>Coccinellidae</taxon>
        <taxon>Epilachninae</taxon>
        <taxon>Epilachnini</taxon>
        <taxon>Henosepilachna</taxon>
    </lineage>
</organism>
<proteinExistence type="predicted"/>
<sequence length="110" mass="12948">MWCHTVENNQLKETRRTGTYRSFDLGDTSWDLANLRGRSVDRASNTQQRDIVAFGAQKGFKFAIDIPNHTRFPSQPSSRDRLRIRRRKGQVGCYGVRNPRTDWKYVMRQN</sequence>
<reference evidence="1 2" key="1">
    <citation type="submission" date="2023-03" db="EMBL/GenBank/DDBJ databases">
        <title>Genome insight into feeding habits of ladybird beetles.</title>
        <authorList>
            <person name="Li H.-S."/>
            <person name="Huang Y.-H."/>
            <person name="Pang H."/>
        </authorList>
    </citation>
    <scope>NUCLEOTIDE SEQUENCE [LARGE SCALE GENOMIC DNA]</scope>
    <source>
        <strain evidence="1">SYSU_2023b</strain>
        <tissue evidence="1">Whole body</tissue>
    </source>
</reference>
<protein>
    <submittedName>
        <fullName evidence="1">Uncharacterized protein</fullName>
    </submittedName>
</protein>
<gene>
    <name evidence="1" type="ORF">WA026_003869</name>
</gene>
<accession>A0AAW1UEH9</accession>
<evidence type="ECO:0000313" key="2">
    <source>
        <dbReference type="Proteomes" id="UP001431783"/>
    </source>
</evidence>
<name>A0AAW1UEH9_9CUCU</name>